<comment type="catalytic activity">
    <reaction evidence="10">
        <text>uridine(54) in tRNA + (6R)-5,10-methylene-5,6,7,8-tetrahydrofolate + NADH + H(+) = 5-methyluridine(54) in tRNA + (6S)-5,6,7,8-tetrahydrofolate + NAD(+)</text>
        <dbReference type="Rhea" id="RHEA:16873"/>
        <dbReference type="Rhea" id="RHEA-COMP:10167"/>
        <dbReference type="Rhea" id="RHEA-COMP:10193"/>
        <dbReference type="ChEBI" id="CHEBI:15378"/>
        <dbReference type="ChEBI" id="CHEBI:15636"/>
        <dbReference type="ChEBI" id="CHEBI:57453"/>
        <dbReference type="ChEBI" id="CHEBI:57540"/>
        <dbReference type="ChEBI" id="CHEBI:57945"/>
        <dbReference type="ChEBI" id="CHEBI:65315"/>
        <dbReference type="ChEBI" id="CHEBI:74447"/>
        <dbReference type="EC" id="2.1.1.74"/>
    </reaction>
</comment>
<keyword evidence="5 10" id="KW-0808">Transferase</keyword>
<comment type="function">
    <text evidence="10">Catalyzes the folate-dependent formation of 5-methyl-uridine at position 54 (M-5-U54) in all tRNAs.</text>
</comment>
<keyword evidence="8 10" id="KW-0521">NADP</keyword>
<dbReference type="SUPFAM" id="SSF51905">
    <property type="entry name" value="FAD/NAD(P)-binding domain"/>
    <property type="match status" value="1"/>
</dbReference>
<dbReference type="FunFam" id="3.50.50.60:FF:000035">
    <property type="entry name" value="Methylenetetrahydrofolate--tRNA-(uracil-5-)-methyltransferase TrmFO"/>
    <property type="match status" value="1"/>
</dbReference>
<evidence type="ECO:0000313" key="12">
    <source>
        <dbReference type="EMBL" id="GBC99318.1"/>
    </source>
</evidence>
<evidence type="ECO:0000256" key="2">
    <source>
        <dbReference type="ARBA" id="ARBA00022490"/>
    </source>
</evidence>
<dbReference type="PRINTS" id="PR00411">
    <property type="entry name" value="PNDRDTASEI"/>
</dbReference>
<dbReference type="EC" id="2.1.1.74" evidence="10"/>
<dbReference type="Gene3D" id="3.50.50.60">
    <property type="entry name" value="FAD/NAD(P)-binding domain"/>
    <property type="match status" value="2"/>
</dbReference>
<comment type="catalytic activity">
    <reaction evidence="10">
        <text>uridine(54) in tRNA + (6R)-5,10-methylene-5,6,7,8-tetrahydrofolate + NADPH + H(+) = 5-methyluridine(54) in tRNA + (6S)-5,6,7,8-tetrahydrofolate + NADP(+)</text>
        <dbReference type="Rhea" id="RHEA:62372"/>
        <dbReference type="Rhea" id="RHEA-COMP:10167"/>
        <dbReference type="Rhea" id="RHEA-COMP:10193"/>
        <dbReference type="ChEBI" id="CHEBI:15378"/>
        <dbReference type="ChEBI" id="CHEBI:15636"/>
        <dbReference type="ChEBI" id="CHEBI:57453"/>
        <dbReference type="ChEBI" id="CHEBI:57783"/>
        <dbReference type="ChEBI" id="CHEBI:58349"/>
        <dbReference type="ChEBI" id="CHEBI:65315"/>
        <dbReference type="ChEBI" id="CHEBI:74447"/>
        <dbReference type="EC" id="2.1.1.74"/>
    </reaction>
</comment>
<evidence type="ECO:0000256" key="4">
    <source>
        <dbReference type="ARBA" id="ARBA00022630"/>
    </source>
</evidence>
<dbReference type="InterPro" id="IPR002218">
    <property type="entry name" value="MnmG-rel"/>
</dbReference>
<evidence type="ECO:0000256" key="5">
    <source>
        <dbReference type="ARBA" id="ARBA00022679"/>
    </source>
</evidence>
<gene>
    <name evidence="10 12" type="primary">trmFO</name>
    <name evidence="12" type="ORF">HRbin17_01840</name>
</gene>
<feature type="binding site" evidence="10">
    <location>
        <begin position="13"/>
        <end position="18"/>
    </location>
    <ligand>
        <name>FAD</name>
        <dbReference type="ChEBI" id="CHEBI:57692"/>
    </ligand>
</feature>
<comment type="cofactor">
    <cofactor evidence="1 10">
        <name>FAD</name>
        <dbReference type="ChEBI" id="CHEBI:57692"/>
    </cofactor>
</comment>
<evidence type="ECO:0000259" key="11">
    <source>
        <dbReference type="Pfam" id="PF01134"/>
    </source>
</evidence>
<evidence type="ECO:0000256" key="6">
    <source>
        <dbReference type="ARBA" id="ARBA00022694"/>
    </source>
</evidence>
<organism evidence="12 13">
    <name type="scientific">Candidatus Fervidibacter japonicus</name>
    <dbReference type="NCBI Taxonomy" id="2035412"/>
    <lineage>
        <taxon>Bacteria</taxon>
        <taxon>Candidatus Fervidibacterota</taxon>
        <taxon>Candidatus Fervidibacter</taxon>
    </lineage>
</organism>
<dbReference type="GO" id="GO:0047151">
    <property type="term" value="F:tRNA (uracil(54)-C5)-methyltransferase activity, 5,10-methylenetetrahydrofolate-dependent"/>
    <property type="evidence" value="ECO:0007669"/>
    <property type="project" value="UniProtKB-UniRule"/>
</dbReference>
<dbReference type="PANTHER" id="PTHR11806:SF2">
    <property type="entry name" value="METHYLENETETRAHYDROFOLATE--TRNA-(URACIL-5-)-METHYLTRANSFERASE TRMFO"/>
    <property type="match status" value="1"/>
</dbReference>
<dbReference type="EMBL" id="BEHT01000024">
    <property type="protein sequence ID" value="GBC99318.1"/>
    <property type="molecule type" value="Genomic_DNA"/>
</dbReference>
<dbReference type="Pfam" id="PF01134">
    <property type="entry name" value="GIDA"/>
    <property type="match status" value="1"/>
</dbReference>
<proteinExistence type="inferred from homology"/>
<keyword evidence="4 10" id="KW-0285">Flavoprotein</keyword>
<comment type="caution">
    <text evidence="12">The sequence shown here is derived from an EMBL/GenBank/DDBJ whole genome shotgun (WGS) entry which is preliminary data.</text>
</comment>
<dbReference type="PANTHER" id="PTHR11806">
    <property type="entry name" value="GLUCOSE INHIBITED DIVISION PROTEIN A"/>
    <property type="match status" value="1"/>
</dbReference>
<feature type="domain" description="MnmG N-terminal" evidence="11">
    <location>
        <begin position="9"/>
        <end position="370"/>
    </location>
</feature>
<keyword evidence="6 10" id="KW-0819">tRNA processing</keyword>
<comment type="subcellular location">
    <subcellularLocation>
        <location evidence="10">Cytoplasm</location>
    </subcellularLocation>
</comment>
<evidence type="ECO:0000256" key="10">
    <source>
        <dbReference type="HAMAP-Rule" id="MF_01037"/>
    </source>
</evidence>
<evidence type="ECO:0000256" key="9">
    <source>
        <dbReference type="ARBA" id="ARBA00023027"/>
    </source>
</evidence>
<dbReference type="NCBIfam" id="NF003739">
    <property type="entry name" value="PRK05335.1"/>
    <property type="match status" value="1"/>
</dbReference>
<dbReference type="GO" id="GO:0005829">
    <property type="term" value="C:cytosol"/>
    <property type="evidence" value="ECO:0007669"/>
    <property type="project" value="TreeGrafter"/>
</dbReference>
<comment type="similarity">
    <text evidence="10">Belongs to the MnmG family. TrmFO subfamily.</text>
</comment>
<evidence type="ECO:0000313" key="13">
    <source>
        <dbReference type="Proteomes" id="UP000236173"/>
    </source>
</evidence>
<dbReference type="InterPro" id="IPR004417">
    <property type="entry name" value="TrmFO"/>
</dbReference>
<protein>
    <recommendedName>
        <fullName evidence="10">Methylenetetrahydrofolate--tRNA-(uracil-5-)-methyltransferase TrmFO</fullName>
        <ecNumber evidence="10">2.1.1.74</ecNumber>
    </recommendedName>
    <alternativeName>
        <fullName evidence="10">Folate-dependent tRNA (uracil-5-)-methyltransferase</fullName>
    </alternativeName>
    <alternativeName>
        <fullName evidence="10">Folate-dependent tRNA(M-5-U54)-methyltransferase</fullName>
    </alternativeName>
</protein>
<dbReference type="AlphaFoldDB" id="A0A2H5XDQ5"/>
<evidence type="ECO:0000256" key="8">
    <source>
        <dbReference type="ARBA" id="ARBA00022857"/>
    </source>
</evidence>
<sequence>MPLRLAPTVTIVGGGLAGCEAAWQAAQMGVPVTLYEMRPIVSTPAHKTGKLAELVCSNSLRSDLVDKPAGLLKEEMRRLNSLIIRCADQAALPGGGALTVDREKFAQLVTDAIERHPLITVVRETVTKIPAVGPVIIATGPLTHDALAEEIRQLIGADFLYFYDAVSPIVDAETVDSDKCFWGSRYRDEPAYLNCPMTQEEYRRFWEALVAAERHEPHDFEKTMFFEGCLPIEEMARRGYLTLVYGPLRPTGLIDPRTGKRPFAVVQLRPENAERTMFNMVGFQTTLKWSEQQRVFRLIPGLERAEFLRFGYIHRNTYINAPIALRPTYQFKGRDDLFFAGQLTGVEGYIESAASGLVAGINAARLLRGEPPLVFPRETAIGALAHYITTADPKHFTPMNINFGLLPPLERKVHPKELRHRMMVARALQALEAFIARHGLTRGQGKYEGWDPAAVAAAAR</sequence>
<dbReference type="PROSITE" id="PS51257">
    <property type="entry name" value="PROKAR_LIPOPROTEIN"/>
    <property type="match status" value="1"/>
</dbReference>
<keyword evidence="9 10" id="KW-0520">NAD</keyword>
<keyword evidence="2 10" id="KW-0963">Cytoplasm</keyword>
<dbReference type="InterPro" id="IPR020595">
    <property type="entry name" value="MnmG-rel_CS"/>
</dbReference>
<dbReference type="HAMAP" id="MF_01037">
    <property type="entry name" value="TrmFO"/>
    <property type="match status" value="1"/>
</dbReference>
<evidence type="ECO:0000256" key="7">
    <source>
        <dbReference type="ARBA" id="ARBA00022827"/>
    </source>
</evidence>
<dbReference type="InterPro" id="IPR036188">
    <property type="entry name" value="FAD/NAD-bd_sf"/>
</dbReference>
<dbReference type="GO" id="GO:0030488">
    <property type="term" value="P:tRNA methylation"/>
    <property type="evidence" value="ECO:0007669"/>
    <property type="project" value="TreeGrafter"/>
</dbReference>
<dbReference type="InterPro" id="IPR040131">
    <property type="entry name" value="MnmG_N"/>
</dbReference>
<reference evidence="13" key="1">
    <citation type="submission" date="2017-09" db="EMBL/GenBank/DDBJ databases">
        <title>Metaegenomics of thermophilic ammonia-oxidizing enrichment culture.</title>
        <authorList>
            <person name="Kato S."/>
            <person name="Suzuki K."/>
        </authorList>
    </citation>
    <scope>NUCLEOTIDE SEQUENCE [LARGE SCALE GENOMIC DNA]</scope>
</reference>
<accession>A0A2H5XDQ5</accession>
<dbReference type="GO" id="GO:0050660">
    <property type="term" value="F:flavin adenine dinucleotide binding"/>
    <property type="evidence" value="ECO:0007669"/>
    <property type="project" value="UniProtKB-UniRule"/>
</dbReference>
<name>A0A2H5XDQ5_9BACT</name>
<evidence type="ECO:0000256" key="3">
    <source>
        <dbReference type="ARBA" id="ARBA00022603"/>
    </source>
</evidence>
<dbReference type="PROSITE" id="PS01281">
    <property type="entry name" value="GIDA_2"/>
    <property type="match status" value="1"/>
</dbReference>
<dbReference type="GO" id="GO:0002098">
    <property type="term" value="P:tRNA wobble uridine modification"/>
    <property type="evidence" value="ECO:0007669"/>
    <property type="project" value="TreeGrafter"/>
</dbReference>
<dbReference type="Proteomes" id="UP000236173">
    <property type="component" value="Unassembled WGS sequence"/>
</dbReference>
<dbReference type="NCBIfam" id="TIGR00137">
    <property type="entry name" value="gid_trmFO"/>
    <property type="match status" value="1"/>
</dbReference>
<keyword evidence="3 10" id="KW-0489">Methyltransferase</keyword>
<keyword evidence="7 10" id="KW-0274">FAD</keyword>
<evidence type="ECO:0000256" key="1">
    <source>
        <dbReference type="ARBA" id="ARBA00001974"/>
    </source>
</evidence>